<accession>A0A317ET16</accession>
<dbReference type="Gene3D" id="3.90.550.10">
    <property type="entry name" value="Spore Coat Polysaccharide Biosynthesis Protein SpsA, Chain A"/>
    <property type="match status" value="1"/>
</dbReference>
<gene>
    <name evidence="4" type="ORF">DHW03_05180</name>
</gene>
<evidence type="ECO:0000313" key="4">
    <source>
        <dbReference type="EMBL" id="PWS29217.1"/>
    </source>
</evidence>
<dbReference type="Proteomes" id="UP000245379">
    <property type="component" value="Unassembled WGS sequence"/>
</dbReference>
<evidence type="ECO:0000256" key="1">
    <source>
        <dbReference type="ARBA" id="ARBA00022676"/>
    </source>
</evidence>
<dbReference type="InterPro" id="IPR050748">
    <property type="entry name" value="Glycosyltrans_8_dom-fam"/>
</dbReference>
<name>A0A317ET16_9SPHI</name>
<keyword evidence="1" id="KW-0328">Glycosyltransferase</keyword>
<evidence type="ECO:0000313" key="5">
    <source>
        <dbReference type="Proteomes" id="UP000245379"/>
    </source>
</evidence>
<organism evidence="4 5">
    <name type="scientific">Pedobacter yonginense</name>
    <dbReference type="NCBI Taxonomy" id="651869"/>
    <lineage>
        <taxon>Bacteria</taxon>
        <taxon>Pseudomonadati</taxon>
        <taxon>Bacteroidota</taxon>
        <taxon>Sphingobacteriia</taxon>
        <taxon>Sphingobacteriales</taxon>
        <taxon>Sphingobacteriaceae</taxon>
        <taxon>Pedobacter</taxon>
    </lineage>
</organism>
<evidence type="ECO:0000256" key="3">
    <source>
        <dbReference type="ARBA" id="ARBA00022723"/>
    </source>
</evidence>
<keyword evidence="5" id="KW-1185">Reference proteome</keyword>
<dbReference type="SUPFAM" id="SSF53448">
    <property type="entry name" value="Nucleotide-diphospho-sugar transferases"/>
    <property type="match status" value="1"/>
</dbReference>
<protein>
    <submittedName>
        <fullName evidence="4">Glycosyltransferase family 8 protein</fullName>
    </submittedName>
</protein>
<comment type="caution">
    <text evidence="4">The sequence shown here is derived from an EMBL/GenBank/DDBJ whole genome shotgun (WGS) entry which is preliminary data.</text>
</comment>
<dbReference type="GO" id="GO:0016757">
    <property type="term" value="F:glycosyltransferase activity"/>
    <property type="evidence" value="ECO:0007669"/>
    <property type="project" value="UniProtKB-KW"/>
</dbReference>
<keyword evidence="2 4" id="KW-0808">Transferase</keyword>
<keyword evidence="3" id="KW-0479">Metal-binding</keyword>
<dbReference type="RefSeq" id="WP_109924646.1">
    <property type="nucleotide sequence ID" value="NZ_QGNZ01000001.1"/>
</dbReference>
<dbReference type="InterPro" id="IPR002495">
    <property type="entry name" value="Glyco_trans_8"/>
</dbReference>
<reference evidence="4 5" key="1">
    <citation type="submission" date="2018-05" db="EMBL/GenBank/DDBJ databases">
        <title>Pedobacter paludis sp. nov., isolated from wetland soil.</title>
        <authorList>
            <person name="Zhang Y."/>
            <person name="Wang G."/>
        </authorList>
    </citation>
    <scope>NUCLEOTIDE SEQUENCE [LARGE SCALE GENOMIC DNA]</scope>
    <source>
        <strain evidence="4 5">KCTC22721</strain>
    </source>
</reference>
<proteinExistence type="predicted"/>
<dbReference type="PANTHER" id="PTHR13778">
    <property type="entry name" value="GLYCOSYLTRANSFERASE 8 DOMAIN-CONTAINING PROTEIN"/>
    <property type="match status" value="1"/>
</dbReference>
<dbReference type="EMBL" id="QGNZ01000001">
    <property type="protein sequence ID" value="PWS29217.1"/>
    <property type="molecule type" value="Genomic_DNA"/>
</dbReference>
<dbReference type="GO" id="GO:0046872">
    <property type="term" value="F:metal ion binding"/>
    <property type="evidence" value="ECO:0007669"/>
    <property type="project" value="UniProtKB-KW"/>
</dbReference>
<dbReference type="OrthoDB" id="695971at2"/>
<evidence type="ECO:0000256" key="2">
    <source>
        <dbReference type="ARBA" id="ARBA00022679"/>
    </source>
</evidence>
<dbReference type="Pfam" id="PF01501">
    <property type="entry name" value="Glyco_transf_8"/>
    <property type="match status" value="1"/>
</dbReference>
<sequence length="297" mass="34737">MRNEEPITLVTVCDNQFVVLMAALLKSIETNHITNEPINLYIVNDGISKANQQKLIESLTTNRLNIIWKTMEEAIPKDLKLPLDNTTFPANTYARICIPYFIDPEATKAIYLDVDMIVLEDISKLWNTDIGEFSIAAVSDRSEVVSSPWGGIKNYQELGLDPQSKYFNSGLFILKPQEWRNLNIPKKVFECAEENIRYVNFADQYSLNVTFNEKWFELDRLWNCYAQNEIENPYLIHFTGMKPIYKGYEANEHYKDLFFQYLKQTKWSDVKPKSDLVRFLKKLYNKIVKKAVKVLKF</sequence>
<dbReference type="AlphaFoldDB" id="A0A317ET16"/>
<dbReference type="InterPro" id="IPR029044">
    <property type="entry name" value="Nucleotide-diphossugar_trans"/>
</dbReference>
<dbReference type="PANTHER" id="PTHR13778:SF47">
    <property type="entry name" value="LIPOPOLYSACCHARIDE 1,3-GALACTOSYLTRANSFERASE"/>
    <property type="match status" value="1"/>
</dbReference>